<dbReference type="AlphaFoldDB" id="A0A8C6XH97"/>
<accession>A0A8C6XH97</accession>
<name>A0A8C6XH97_NAJNA</name>
<evidence type="ECO:0000313" key="1">
    <source>
        <dbReference type="Ensembl" id="ENSNNAP00000014482.1"/>
    </source>
</evidence>
<organism evidence="1 2">
    <name type="scientific">Naja naja</name>
    <name type="common">Indian cobra</name>
    <dbReference type="NCBI Taxonomy" id="35670"/>
    <lineage>
        <taxon>Eukaryota</taxon>
        <taxon>Metazoa</taxon>
        <taxon>Chordata</taxon>
        <taxon>Craniata</taxon>
        <taxon>Vertebrata</taxon>
        <taxon>Euteleostomi</taxon>
        <taxon>Lepidosauria</taxon>
        <taxon>Squamata</taxon>
        <taxon>Bifurcata</taxon>
        <taxon>Unidentata</taxon>
        <taxon>Episquamata</taxon>
        <taxon>Toxicofera</taxon>
        <taxon>Serpentes</taxon>
        <taxon>Colubroidea</taxon>
        <taxon>Elapidae</taxon>
        <taxon>Elapinae</taxon>
        <taxon>Naja</taxon>
    </lineage>
</organism>
<reference evidence="1" key="1">
    <citation type="submission" date="2025-08" db="UniProtKB">
        <authorList>
            <consortium name="Ensembl"/>
        </authorList>
    </citation>
    <scope>IDENTIFICATION</scope>
</reference>
<dbReference type="Ensembl" id="ENSNNAT00000015187.1">
    <property type="protein sequence ID" value="ENSNNAP00000014482.1"/>
    <property type="gene ID" value="ENSNNAG00000009768.1"/>
</dbReference>
<protein>
    <submittedName>
        <fullName evidence="1">Uncharacterized protein</fullName>
    </submittedName>
</protein>
<sequence>MRSVRHECLELGNIEYRNPSKSIIGSRAHHENKNCKQLTSSHTNLILLVSEISCFHVLSARFLLCFLHYNFTPESKICSFLYHH</sequence>
<evidence type="ECO:0000313" key="2">
    <source>
        <dbReference type="Proteomes" id="UP000694559"/>
    </source>
</evidence>
<reference evidence="1" key="2">
    <citation type="submission" date="2025-09" db="UniProtKB">
        <authorList>
            <consortium name="Ensembl"/>
        </authorList>
    </citation>
    <scope>IDENTIFICATION</scope>
</reference>
<keyword evidence="2" id="KW-1185">Reference proteome</keyword>
<dbReference type="Proteomes" id="UP000694559">
    <property type="component" value="Unplaced"/>
</dbReference>
<proteinExistence type="predicted"/>